<keyword evidence="12" id="KW-0675">Receptor</keyword>
<evidence type="ECO:0000256" key="2">
    <source>
        <dbReference type="ARBA" id="ARBA00009810"/>
    </source>
</evidence>
<dbReference type="Gene3D" id="2.60.40.1120">
    <property type="entry name" value="Carboxypeptidase-like, regulatory domain"/>
    <property type="match status" value="1"/>
</dbReference>
<dbReference type="InterPro" id="IPR012910">
    <property type="entry name" value="Plug_dom"/>
</dbReference>
<evidence type="ECO:0000256" key="13">
    <source>
        <dbReference type="ARBA" id="ARBA00023237"/>
    </source>
</evidence>
<keyword evidence="5" id="KW-0410">Iron transport</keyword>
<comment type="subcellular location">
    <subcellularLocation>
        <location evidence="1 14">Cell outer membrane</location>
        <topology evidence="1 14">Multi-pass membrane protein</topology>
    </subcellularLocation>
</comment>
<name>A0A1H3XPE1_9SPHI</name>
<dbReference type="SUPFAM" id="SSF49452">
    <property type="entry name" value="Starch-binding domain-like"/>
    <property type="match status" value="1"/>
</dbReference>
<accession>A0A1H3XPE1</accession>
<dbReference type="PANTHER" id="PTHR32552:SF68">
    <property type="entry name" value="FERRICHROME OUTER MEMBRANE TRANSPORTER_PHAGE RECEPTOR"/>
    <property type="match status" value="1"/>
</dbReference>
<dbReference type="PROSITE" id="PS52016">
    <property type="entry name" value="TONB_DEPENDENT_REC_3"/>
    <property type="match status" value="1"/>
</dbReference>
<dbReference type="Proteomes" id="UP000198850">
    <property type="component" value="Unassembled WGS sequence"/>
</dbReference>
<dbReference type="CDD" id="cd01347">
    <property type="entry name" value="ligand_gated_channel"/>
    <property type="match status" value="1"/>
</dbReference>
<dbReference type="InterPro" id="IPR036942">
    <property type="entry name" value="Beta-barrel_TonB_sf"/>
</dbReference>
<sequence>MKQFYVSHSARMRQCLNFLLVFTTMLLTSPPGLLANFSRQENGSISGKITTSDQKPAEFSTVVLEGKTSVQVDKTGKYIFENLAPGAYTLKVSFVGQKPQLKTIVLQAGEKATADFSFSSTAKDLNEVLIVGDKYNVSSRKESRYVSRLPLKNLENPQVYSVVDKELIKEQMALTLEESFRNIPGAAPAKTGAGMPAFFSRGFQTSENFRNGMATSLRTGIDLSMVERVEAVKGPSATLFGAAMTSFGGLVNYVTKKPYDTFGGEISYIQGSFDLSRLSADINTPVNEDKSLLFRLNLATQKENSFQDQGFGTTYVVAPSISYQVNDRLIFRLDADLQTYKGTSSTAWAIGAGITAKSYDELGLDYKRSLIDNSFVGHQSSNNVYAQAEYKISDEWTSQTNYSFGNGEYNDLLYFNQTWLTNTTIARAIGVFSPDKSGRKEIQQNFIGDFKIGTFRNRLVVGLDYMSQFRNFKYTALQLDTLNITGTIKDIRVQQVENRLGTVSTPESLNKQNTYSAYVSDVFNFTDALMAMVSLRADRFMNSGTKNNLTQVITGKYNQTAFSPKFGVVYQPIKDKVAIFGNYMNGFKNVASTTQPDGSVSNFKPQQANQWEGGVKLDLMNKKLNATISYYDISVKNITRVTSINNQNFTVQDGTQESKGVEIEFIGNPFPGFNFVSGYGYNDNKFKDGAPAVAGKRAVGTPKNVANIWLGYTLLDGSIKGLGFGAGAIYVDDAYFNAANTFVLPQYTVIDATVFFNRPKYRFSFKANNILNEKYWISDGFYARPQKPVNFLTSVTFKF</sequence>
<dbReference type="InterPro" id="IPR010105">
    <property type="entry name" value="TonB_sidphr_rcpt"/>
</dbReference>
<evidence type="ECO:0000256" key="8">
    <source>
        <dbReference type="ARBA" id="ARBA00023004"/>
    </source>
</evidence>
<dbReference type="GO" id="GO:0009279">
    <property type="term" value="C:cell outer membrane"/>
    <property type="evidence" value="ECO:0007669"/>
    <property type="project" value="UniProtKB-SubCell"/>
</dbReference>
<keyword evidence="4 14" id="KW-1134">Transmembrane beta strand</keyword>
<evidence type="ECO:0000256" key="7">
    <source>
        <dbReference type="ARBA" id="ARBA00022729"/>
    </source>
</evidence>
<keyword evidence="7" id="KW-0732">Signal</keyword>
<dbReference type="InterPro" id="IPR037066">
    <property type="entry name" value="Plug_dom_sf"/>
</dbReference>
<dbReference type="GO" id="GO:0015344">
    <property type="term" value="F:siderophore uptake transmembrane transporter activity"/>
    <property type="evidence" value="ECO:0007669"/>
    <property type="project" value="TreeGrafter"/>
</dbReference>
<evidence type="ECO:0000259" key="16">
    <source>
        <dbReference type="Pfam" id="PF00593"/>
    </source>
</evidence>
<evidence type="ECO:0000256" key="9">
    <source>
        <dbReference type="ARBA" id="ARBA00023065"/>
    </source>
</evidence>
<organism evidence="18 19">
    <name type="scientific">Pedobacter hartonius</name>
    <dbReference type="NCBI Taxonomy" id="425514"/>
    <lineage>
        <taxon>Bacteria</taxon>
        <taxon>Pseudomonadati</taxon>
        <taxon>Bacteroidota</taxon>
        <taxon>Sphingobacteriia</taxon>
        <taxon>Sphingobacteriales</taxon>
        <taxon>Sphingobacteriaceae</taxon>
        <taxon>Pedobacter</taxon>
    </lineage>
</organism>
<comment type="similarity">
    <text evidence="2 14 15">Belongs to the TonB-dependent receptor family.</text>
</comment>
<protein>
    <submittedName>
        <fullName evidence="18">Iron complex outermembrane recepter protein</fullName>
    </submittedName>
</protein>
<evidence type="ECO:0000313" key="19">
    <source>
        <dbReference type="Proteomes" id="UP000198850"/>
    </source>
</evidence>
<dbReference type="Pfam" id="PF13620">
    <property type="entry name" value="CarboxypepD_reg"/>
    <property type="match status" value="1"/>
</dbReference>
<dbReference type="InterPro" id="IPR013784">
    <property type="entry name" value="Carb-bd-like_fold"/>
</dbReference>
<dbReference type="AlphaFoldDB" id="A0A1H3XPE1"/>
<dbReference type="Pfam" id="PF00593">
    <property type="entry name" value="TonB_dep_Rec_b-barrel"/>
    <property type="match status" value="1"/>
</dbReference>
<dbReference type="EMBL" id="FNRA01000001">
    <property type="protein sequence ID" value="SEA00474.1"/>
    <property type="molecule type" value="Genomic_DNA"/>
</dbReference>
<reference evidence="18 19" key="1">
    <citation type="submission" date="2016-10" db="EMBL/GenBank/DDBJ databases">
        <authorList>
            <person name="de Groot N.N."/>
        </authorList>
    </citation>
    <scope>NUCLEOTIDE SEQUENCE [LARGE SCALE GENOMIC DNA]</scope>
    <source>
        <strain evidence="18 19">DSM 19033</strain>
    </source>
</reference>
<dbReference type="GO" id="GO:0038023">
    <property type="term" value="F:signaling receptor activity"/>
    <property type="evidence" value="ECO:0007669"/>
    <property type="project" value="InterPro"/>
</dbReference>
<keyword evidence="6 14" id="KW-0812">Transmembrane</keyword>
<keyword evidence="11 14" id="KW-0472">Membrane</keyword>
<dbReference type="STRING" id="425514.SAMN05443550_101664"/>
<evidence type="ECO:0000256" key="4">
    <source>
        <dbReference type="ARBA" id="ARBA00022452"/>
    </source>
</evidence>
<dbReference type="NCBIfam" id="TIGR01783">
    <property type="entry name" value="TonB-siderophor"/>
    <property type="match status" value="1"/>
</dbReference>
<feature type="domain" description="TonB-dependent receptor-like beta-barrel" evidence="16">
    <location>
        <begin position="326"/>
        <end position="770"/>
    </location>
</feature>
<evidence type="ECO:0000256" key="5">
    <source>
        <dbReference type="ARBA" id="ARBA00022496"/>
    </source>
</evidence>
<evidence type="ECO:0000256" key="3">
    <source>
        <dbReference type="ARBA" id="ARBA00022448"/>
    </source>
</evidence>
<evidence type="ECO:0000259" key="17">
    <source>
        <dbReference type="Pfam" id="PF07715"/>
    </source>
</evidence>
<keyword evidence="10 15" id="KW-0798">TonB box</keyword>
<evidence type="ECO:0000256" key="11">
    <source>
        <dbReference type="ARBA" id="ARBA00023136"/>
    </source>
</evidence>
<gene>
    <name evidence="18" type="ORF">SAMN05443550_101664</name>
</gene>
<evidence type="ECO:0000256" key="14">
    <source>
        <dbReference type="PROSITE-ProRule" id="PRU01360"/>
    </source>
</evidence>
<evidence type="ECO:0000313" key="18">
    <source>
        <dbReference type="EMBL" id="SEA00474.1"/>
    </source>
</evidence>
<dbReference type="SUPFAM" id="SSF56935">
    <property type="entry name" value="Porins"/>
    <property type="match status" value="1"/>
</dbReference>
<dbReference type="InterPro" id="IPR000531">
    <property type="entry name" value="Beta-barrel_TonB"/>
</dbReference>
<dbReference type="RefSeq" id="WP_090555083.1">
    <property type="nucleotide sequence ID" value="NZ_FNRA01000001.1"/>
</dbReference>
<dbReference type="GO" id="GO:0030246">
    <property type="term" value="F:carbohydrate binding"/>
    <property type="evidence" value="ECO:0007669"/>
    <property type="project" value="InterPro"/>
</dbReference>
<dbReference type="InterPro" id="IPR039426">
    <property type="entry name" value="TonB-dep_rcpt-like"/>
</dbReference>
<keyword evidence="9" id="KW-0406">Ion transport</keyword>
<dbReference type="PANTHER" id="PTHR32552">
    <property type="entry name" value="FERRICHROME IRON RECEPTOR-RELATED"/>
    <property type="match status" value="1"/>
</dbReference>
<proteinExistence type="inferred from homology"/>
<dbReference type="Pfam" id="PF07715">
    <property type="entry name" value="Plug"/>
    <property type="match status" value="1"/>
</dbReference>
<dbReference type="Gene3D" id="2.170.130.10">
    <property type="entry name" value="TonB-dependent receptor, plug domain"/>
    <property type="match status" value="1"/>
</dbReference>
<dbReference type="Gene3D" id="2.40.170.20">
    <property type="entry name" value="TonB-dependent receptor, beta-barrel domain"/>
    <property type="match status" value="1"/>
</dbReference>
<evidence type="ECO:0000256" key="15">
    <source>
        <dbReference type="RuleBase" id="RU003357"/>
    </source>
</evidence>
<evidence type="ECO:0000256" key="6">
    <source>
        <dbReference type="ARBA" id="ARBA00022692"/>
    </source>
</evidence>
<evidence type="ECO:0000256" key="10">
    <source>
        <dbReference type="ARBA" id="ARBA00023077"/>
    </source>
</evidence>
<evidence type="ECO:0000256" key="12">
    <source>
        <dbReference type="ARBA" id="ARBA00023170"/>
    </source>
</evidence>
<feature type="domain" description="TonB-dependent receptor plug" evidence="17">
    <location>
        <begin position="154"/>
        <end position="243"/>
    </location>
</feature>
<keyword evidence="13 14" id="KW-0998">Cell outer membrane</keyword>
<keyword evidence="8" id="KW-0408">Iron</keyword>
<evidence type="ECO:0000256" key="1">
    <source>
        <dbReference type="ARBA" id="ARBA00004571"/>
    </source>
</evidence>
<dbReference type="OrthoDB" id="9775095at2"/>
<keyword evidence="19" id="KW-1185">Reference proteome</keyword>
<keyword evidence="3 14" id="KW-0813">Transport</keyword>
<dbReference type="GO" id="GO:0015891">
    <property type="term" value="P:siderophore transport"/>
    <property type="evidence" value="ECO:0007669"/>
    <property type="project" value="InterPro"/>
</dbReference>